<evidence type="ECO:0000259" key="1">
    <source>
        <dbReference type="PROSITE" id="PS50930"/>
    </source>
</evidence>
<protein>
    <submittedName>
        <fullName evidence="2">LytTr DNA-binding domain-containing protein</fullName>
    </submittedName>
</protein>
<dbReference type="GO" id="GO:0003677">
    <property type="term" value="F:DNA binding"/>
    <property type="evidence" value="ECO:0007669"/>
    <property type="project" value="UniProtKB-KW"/>
</dbReference>
<dbReference type="RefSeq" id="WP_093143427.1">
    <property type="nucleotide sequence ID" value="NZ_BMWO01000002.1"/>
</dbReference>
<dbReference type="PANTHER" id="PTHR37299:SF1">
    <property type="entry name" value="STAGE 0 SPORULATION PROTEIN A HOMOLOG"/>
    <property type="match status" value="1"/>
</dbReference>
<dbReference type="EMBL" id="FNBA01000002">
    <property type="protein sequence ID" value="SDE76940.1"/>
    <property type="molecule type" value="Genomic_DNA"/>
</dbReference>
<name>A0A1G7FM23_9FLAO</name>
<dbReference type="InterPro" id="IPR007492">
    <property type="entry name" value="LytTR_DNA-bd_dom"/>
</dbReference>
<dbReference type="SMART" id="SM00850">
    <property type="entry name" value="LytTR"/>
    <property type="match status" value="1"/>
</dbReference>
<gene>
    <name evidence="2" type="ORF">SAMN05421855_102642</name>
</gene>
<dbReference type="GO" id="GO:0000156">
    <property type="term" value="F:phosphorelay response regulator activity"/>
    <property type="evidence" value="ECO:0007669"/>
    <property type="project" value="InterPro"/>
</dbReference>
<dbReference type="Gene3D" id="2.40.50.1020">
    <property type="entry name" value="LytTr DNA-binding domain"/>
    <property type="match status" value="1"/>
</dbReference>
<dbReference type="InterPro" id="IPR046947">
    <property type="entry name" value="LytR-like"/>
</dbReference>
<evidence type="ECO:0000313" key="3">
    <source>
        <dbReference type="Proteomes" id="UP000199321"/>
    </source>
</evidence>
<dbReference type="OrthoDB" id="2962330at2"/>
<dbReference type="PANTHER" id="PTHR37299">
    <property type="entry name" value="TRANSCRIPTIONAL REGULATOR-RELATED"/>
    <property type="match status" value="1"/>
</dbReference>
<dbReference type="Proteomes" id="UP000199321">
    <property type="component" value="Unassembled WGS sequence"/>
</dbReference>
<dbReference type="PROSITE" id="PS50930">
    <property type="entry name" value="HTH_LYTTR"/>
    <property type="match status" value="1"/>
</dbReference>
<sequence length="113" mass="13346">MNNRIANVKLLDNLLLQKNDHFERILMKDILFFKADADYCTVYTKLGRFDYAVELTKLEPQLPTNLFMRVHKNYVVHVNAISGFEGRFLYISENKIPVSKQYQDDVLKVFRSI</sequence>
<dbReference type="Pfam" id="PF04397">
    <property type="entry name" value="LytTR"/>
    <property type="match status" value="1"/>
</dbReference>
<accession>A0A1G7FM23</accession>
<keyword evidence="3" id="KW-1185">Reference proteome</keyword>
<proteinExistence type="predicted"/>
<feature type="domain" description="HTH LytTR-type" evidence="1">
    <location>
        <begin position="14"/>
        <end position="113"/>
    </location>
</feature>
<dbReference type="STRING" id="227084.SAMN05421855_102642"/>
<keyword evidence="2" id="KW-0238">DNA-binding</keyword>
<reference evidence="2 3" key="1">
    <citation type="submission" date="2016-10" db="EMBL/GenBank/DDBJ databases">
        <authorList>
            <person name="de Groot N.N."/>
        </authorList>
    </citation>
    <scope>NUCLEOTIDE SEQUENCE [LARGE SCALE GENOMIC DNA]</scope>
    <source>
        <strain evidence="2 3">DSM 16195</strain>
    </source>
</reference>
<evidence type="ECO:0000313" key="2">
    <source>
        <dbReference type="EMBL" id="SDE76940.1"/>
    </source>
</evidence>
<dbReference type="AlphaFoldDB" id="A0A1G7FM23"/>
<organism evidence="2 3">
    <name type="scientific">Ulvibacter litoralis</name>
    <dbReference type="NCBI Taxonomy" id="227084"/>
    <lineage>
        <taxon>Bacteria</taxon>
        <taxon>Pseudomonadati</taxon>
        <taxon>Bacteroidota</taxon>
        <taxon>Flavobacteriia</taxon>
        <taxon>Flavobacteriales</taxon>
        <taxon>Flavobacteriaceae</taxon>
        <taxon>Ulvibacter</taxon>
    </lineage>
</organism>